<evidence type="ECO:0000313" key="3">
    <source>
        <dbReference type="Proteomes" id="UP001140206"/>
    </source>
</evidence>
<accession>A0AAV8D7Z4</accession>
<organism evidence="2 3">
    <name type="scientific">Rhynchospora pubera</name>
    <dbReference type="NCBI Taxonomy" id="906938"/>
    <lineage>
        <taxon>Eukaryota</taxon>
        <taxon>Viridiplantae</taxon>
        <taxon>Streptophyta</taxon>
        <taxon>Embryophyta</taxon>
        <taxon>Tracheophyta</taxon>
        <taxon>Spermatophyta</taxon>
        <taxon>Magnoliopsida</taxon>
        <taxon>Liliopsida</taxon>
        <taxon>Poales</taxon>
        <taxon>Cyperaceae</taxon>
        <taxon>Cyperoideae</taxon>
        <taxon>Rhynchosporeae</taxon>
        <taxon>Rhynchospora</taxon>
    </lineage>
</organism>
<dbReference type="PRINTS" id="PR00080">
    <property type="entry name" value="SDRFAMILY"/>
</dbReference>
<protein>
    <submittedName>
        <fullName evidence="2">NAD(P)-binding Rossmann-fold superfamily protein</fullName>
    </submittedName>
</protein>
<dbReference type="InterPro" id="IPR002347">
    <property type="entry name" value="SDR_fam"/>
</dbReference>
<name>A0AAV8D7Z4_9POAL</name>
<dbReference type="Pfam" id="PF13561">
    <property type="entry name" value="adh_short_C2"/>
    <property type="match status" value="1"/>
</dbReference>
<dbReference type="InterPro" id="IPR036291">
    <property type="entry name" value="NAD(P)-bd_dom_sf"/>
</dbReference>
<gene>
    <name evidence="2" type="ORF">LUZ62_075463</name>
</gene>
<dbReference type="AlphaFoldDB" id="A0AAV8D7Z4"/>
<dbReference type="Proteomes" id="UP001140206">
    <property type="component" value="Chromosome 4"/>
</dbReference>
<comment type="similarity">
    <text evidence="1">Belongs to the short-chain dehydrogenases/reductases (SDR) family.</text>
</comment>
<dbReference type="EMBL" id="JAMFTS010000004">
    <property type="protein sequence ID" value="KAJ4765088.1"/>
    <property type="molecule type" value="Genomic_DNA"/>
</dbReference>
<sequence>MDFSFPKLILKPSPLPFFLSVFQAKRQGRHNHRCSKWNAIITGAASGIGEATARLFASHGATVVIADIQDELGSAVAASIGVDNCSYVHCDVTEEAQVESAVRYAVSKHGRLDIMFSNAGLAFISPSILELDLGDFDKVMSVNVRGTAAALKHAGRAMVAAGIRGSIICTGSIASFQSGNGPAGYVASKHAVLGLVRAAAADLGQHGIRVNCVSPSGVATPLCCGAAGMTPEEVEQLTASISSLKGAVFKVNHVAAAALFLASEESGFISGHNLIIDGGSTVVNSTFLQIFEQASIGA</sequence>
<dbReference type="SUPFAM" id="SSF51735">
    <property type="entry name" value="NAD(P)-binding Rossmann-fold domains"/>
    <property type="match status" value="1"/>
</dbReference>
<keyword evidence="3" id="KW-1185">Reference proteome</keyword>
<comment type="caution">
    <text evidence="2">The sequence shown here is derived from an EMBL/GenBank/DDBJ whole genome shotgun (WGS) entry which is preliminary data.</text>
</comment>
<dbReference type="PANTHER" id="PTHR42820:SF16">
    <property type="entry name" value="SHORT-CHAIN DEHYDROGENASE REDUCTASE 3B"/>
    <property type="match status" value="1"/>
</dbReference>
<dbReference type="PANTHER" id="PTHR42820">
    <property type="entry name" value="SHORT-CHAIN DEHYDROGENASE REDUCTASE"/>
    <property type="match status" value="1"/>
</dbReference>
<proteinExistence type="inferred from homology"/>
<dbReference type="Gene3D" id="3.40.50.720">
    <property type="entry name" value="NAD(P)-binding Rossmann-like Domain"/>
    <property type="match status" value="1"/>
</dbReference>
<reference evidence="2" key="1">
    <citation type="submission" date="2022-08" db="EMBL/GenBank/DDBJ databases">
        <authorList>
            <person name="Marques A."/>
        </authorList>
    </citation>
    <scope>NUCLEOTIDE SEQUENCE</scope>
    <source>
        <strain evidence="2">RhyPub2mFocal</strain>
        <tissue evidence="2">Leaves</tissue>
    </source>
</reference>
<dbReference type="PRINTS" id="PR00081">
    <property type="entry name" value="GDHRDH"/>
</dbReference>
<evidence type="ECO:0000313" key="2">
    <source>
        <dbReference type="EMBL" id="KAJ4765088.1"/>
    </source>
</evidence>
<evidence type="ECO:0000256" key="1">
    <source>
        <dbReference type="ARBA" id="ARBA00006484"/>
    </source>
</evidence>
<dbReference type="FunFam" id="3.40.50.720:FF:000084">
    <property type="entry name" value="Short-chain dehydrogenase reductase"/>
    <property type="match status" value="1"/>
</dbReference>